<dbReference type="RefSeq" id="WP_148637251.1">
    <property type="nucleotide sequence ID" value="NZ_VSLA01000011.1"/>
</dbReference>
<name>A0A5D0WQE7_9FIRM</name>
<dbReference type="EMBL" id="VSLA01000011">
    <property type="protein sequence ID" value="TYC86379.1"/>
    <property type="molecule type" value="Genomic_DNA"/>
</dbReference>
<accession>A0A5D0WQE7</accession>
<dbReference type="AlphaFoldDB" id="A0A5D0WQE7"/>
<sequence length="69" mass="7767">MELTLSTERIKEILEAAGYAPKPEEVLVYARHNCHDIKIVEGIFGGHVFKTNGWLLSLLDKAMARSRAK</sequence>
<protein>
    <submittedName>
        <fullName evidence="1">Uncharacterized protein</fullName>
    </submittedName>
</protein>
<evidence type="ECO:0000313" key="1">
    <source>
        <dbReference type="EMBL" id="TYC86379.1"/>
    </source>
</evidence>
<reference evidence="1 2" key="1">
    <citation type="submission" date="2019-08" db="EMBL/GenBank/DDBJ databases">
        <title>Isolation and enrichment of carboxydotrophic bacteria from anaerobic sludge for the production of bio-based chemicals from syngas.</title>
        <authorList>
            <person name="Antares A.L."/>
            <person name="Moreira J."/>
            <person name="Diender M."/>
            <person name="Parshina S.N."/>
            <person name="Stams A.J.M."/>
            <person name="Alves M."/>
            <person name="Alves J.I."/>
            <person name="Sousa D.Z."/>
        </authorList>
    </citation>
    <scope>NUCLEOTIDE SEQUENCE [LARGE SCALE GENOMIC DNA]</scope>
    <source>
        <strain evidence="1 2">JM</strain>
    </source>
</reference>
<dbReference type="Proteomes" id="UP000322619">
    <property type="component" value="Unassembled WGS sequence"/>
</dbReference>
<organism evidence="1 2">
    <name type="scientific">Acetobacterium wieringae</name>
    <dbReference type="NCBI Taxonomy" id="52694"/>
    <lineage>
        <taxon>Bacteria</taxon>
        <taxon>Bacillati</taxon>
        <taxon>Bacillota</taxon>
        <taxon>Clostridia</taxon>
        <taxon>Eubacteriales</taxon>
        <taxon>Eubacteriaceae</taxon>
        <taxon>Acetobacterium</taxon>
    </lineage>
</organism>
<comment type="caution">
    <text evidence="1">The sequence shown here is derived from an EMBL/GenBank/DDBJ whole genome shotgun (WGS) entry which is preliminary data.</text>
</comment>
<evidence type="ECO:0000313" key="2">
    <source>
        <dbReference type="Proteomes" id="UP000322619"/>
    </source>
</evidence>
<proteinExistence type="predicted"/>
<gene>
    <name evidence="1" type="ORF">FXB42_06750</name>
</gene>